<gene>
    <name evidence="2" type="ORF">HMPREF1555_01530</name>
</gene>
<organism evidence="2 3">
    <name type="scientific">Porphyromonas gingivalis F0570</name>
    <dbReference type="NCBI Taxonomy" id="1227271"/>
    <lineage>
        <taxon>Bacteria</taxon>
        <taxon>Pseudomonadati</taxon>
        <taxon>Bacteroidota</taxon>
        <taxon>Bacteroidia</taxon>
        <taxon>Bacteroidales</taxon>
        <taxon>Porphyromonadaceae</taxon>
        <taxon>Porphyromonas</taxon>
    </lineage>
</organism>
<proteinExistence type="predicted"/>
<comment type="caution">
    <text evidence="2">The sequence shown here is derived from an EMBL/GenBank/DDBJ whole genome shotgun (WGS) entry which is preliminary data.</text>
</comment>
<dbReference type="HOGENOM" id="CLU_2488698_0_0_10"/>
<evidence type="ECO:0000313" key="3">
    <source>
        <dbReference type="Proteomes" id="UP000016630"/>
    </source>
</evidence>
<feature type="compositionally biased region" description="Basic and acidic residues" evidence="1">
    <location>
        <begin position="28"/>
        <end position="42"/>
    </location>
</feature>
<name>A0A0E2LQ54_PORGN</name>
<dbReference type="Proteomes" id="UP000016630">
    <property type="component" value="Unassembled WGS sequence"/>
</dbReference>
<evidence type="ECO:0000313" key="2">
    <source>
        <dbReference type="EMBL" id="ERJ65213.1"/>
    </source>
</evidence>
<evidence type="ECO:0000256" key="1">
    <source>
        <dbReference type="SAM" id="MobiDB-lite"/>
    </source>
</evidence>
<accession>A0A0E2LQ54</accession>
<reference evidence="2 3" key="1">
    <citation type="submission" date="2013-06" db="EMBL/GenBank/DDBJ databases">
        <authorList>
            <person name="Weinstock G."/>
            <person name="Sodergren E."/>
            <person name="Lobos E.A."/>
            <person name="Fulton L."/>
            <person name="Fulton R."/>
            <person name="Courtney L."/>
            <person name="Fronick C."/>
            <person name="O'Laughlin M."/>
            <person name="Godfrey J."/>
            <person name="Wilson R.M."/>
            <person name="Miner T."/>
            <person name="Farmer C."/>
            <person name="Delehaunty K."/>
            <person name="Cordes M."/>
            <person name="Minx P."/>
            <person name="Tomlinson C."/>
            <person name="Chen J."/>
            <person name="Wollam A."/>
            <person name="Pepin K.H."/>
            <person name="Bhonagiri V."/>
            <person name="Zhang X."/>
            <person name="Warren W."/>
            <person name="Mitreva M."/>
            <person name="Mardis E.R."/>
            <person name="Wilson R.K."/>
        </authorList>
    </citation>
    <scope>NUCLEOTIDE SEQUENCE [LARGE SCALE GENOMIC DNA]</scope>
    <source>
        <strain evidence="2 3">F0570</strain>
    </source>
</reference>
<protein>
    <submittedName>
        <fullName evidence="2">Uncharacterized protein</fullName>
    </submittedName>
</protein>
<feature type="compositionally biased region" description="Polar residues" evidence="1">
    <location>
        <begin position="44"/>
        <end position="59"/>
    </location>
</feature>
<sequence length="87" mass="10088">MSKHLSNSERLRILEEYFASDLSKYAIEKKHAQHEQQEEGEPRPQSQAQGRETGPQSLQAPLVEPAEDTYGIEIQKKLRCQVVQRQR</sequence>
<feature type="region of interest" description="Disordered" evidence="1">
    <location>
        <begin position="28"/>
        <end position="66"/>
    </location>
</feature>
<dbReference type="EMBL" id="AWUW01000109">
    <property type="protein sequence ID" value="ERJ65213.1"/>
    <property type="molecule type" value="Genomic_DNA"/>
</dbReference>
<feature type="non-terminal residue" evidence="2">
    <location>
        <position position="87"/>
    </location>
</feature>
<dbReference type="AlphaFoldDB" id="A0A0E2LQ54"/>